<dbReference type="GO" id="GO:0007165">
    <property type="term" value="P:signal transduction"/>
    <property type="evidence" value="ECO:0007669"/>
    <property type="project" value="TreeGrafter"/>
</dbReference>
<name>A0A1Y6CLF2_9BACT</name>
<dbReference type="Pfam" id="PF00459">
    <property type="entry name" value="Inositol_P"/>
    <property type="match status" value="1"/>
</dbReference>
<dbReference type="GO" id="GO:0046872">
    <property type="term" value="F:metal ion binding"/>
    <property type="evidence" value="ECO:0007669"/>
    <property type="project" value="UniProtKB-KW"/>
</dbReference>
<sequence>MLKGNENAFLSKVISSLDDYSQKIPKDILSCDKNDIKMLADREINTIVSTILSLTSNHSVLSEEGNPIKVTNSPTWIIDPLDGSYNLSRNIPIYCTSIALLKDYVPCLGLIYDLPNRKHYLSTDIRNSRYLGSDLSVSSEIRIENSVIASGFPLEVNFSPSQGNHFLNALRSFKKVRMFGSAAMSLLAVAKGNIDAYYEKDIYIWDIAAGCHLVERSGGRIDIKIDWNTYKCEVFASNGTIENIFFDNYDTWRI</sequence>
<evidence type="ECO:0000256" key="1">
    <source>
        <dbReference type="PIRSR" id="PIRSR600760-2"/>
    </source>
</evidence>
<dbReference type="GO" id="GO:0008934">
    <property type="term" value="F:inositol monophosphate 1-phosphatase activity"/>
    <property type="evidence" value="ECO:0007669"/>
    <property type="project" value="TreeGrafter"/>
</dbReference>
<dbReference type="PRINTS" id="PR00377">
    <property type="entry name" value="IMPHPHTASES"/>
</dbReference>
<evidence type="ECO:0000313" key="2">
    <source>
        <dbReference type="EMBL" id="SMF75490.1"/>
    </source>
</evidence>
<gene>
    <name evidence="2" type="ORF">SAMN06296036_12936</name>
</gene>
<dbReference type="Gene3D" id="3.40.190.80">
    <property type="match status" value="1"/>
</dbReference>
<dbReference type="Proteomes" id="UP000192907">
    <property type="component" value="Unassembled WGS sequence"/>
</dbReference>
<dbReference type="Gene3D" id="3.30.540.10">
    <property type="entry name" value="Fructose-1,6-Bisphosphatase, subunit A, domain 1"/>
    <property type="match status" value="1"/>
</dbReference>
<feature type="binding site" evidence="1">
    <location>
        <position position="206"/>
    </location>
    <ligand>
        <name>Mg(2+)</name>
        <dbReference type="ChEBI" id="CHEBI:18420"/>
        <label>1</label>
        <note>catalytic</note>
    </ligand>
</feature>
<feature type="binding site" evidence="1">
    <location>
        <position position="82"/>
    </location>
    <ligand>
        <name>Mg(2+)</name>
        <dbReference type="ChEBI" id="CHEBI:18420"/>
        <label>1</label>
        <note>catalytic</note>
    </ligand>
</feature>
<proteinExistence type="predicted"/>
<reference evidence="3" key="1">
    <citation type="submission" date="2017-04" db="EMBL/GenBank/DDBJ databases">
        <authorList>
            <person name="Varghese N."/>
            <person name="Submissions S."/>
        </authorList>
    </citation>
    <scope>NUCLEOTIDE SEQUENCE [LARGE SCALE GENOMIC DNA]</scope>
    <source>
        <strain evidence="3">RKEM611</strain>
    </source>
</reference>
<dbReference type="GO" id="GO:0006020">
    <property type="term" value="P:inositol metabolic process"/>
    <property type="evidence" value="ECO:0007669"/>
    <property type="project" value="TreeGrafter"/>
</dbReference>
<dbReference type="PANTHER" id="PTHR20854">
    <property type="entry name" value="INOSITOL MONOPHOSPHATASE"/>
    <property type="match status" value="1"/>
</dbReference>
<keyword evidence="1" id="KW-0479">Metal-binding</keyword>
<dbReference type="AlphaFoldDB" id="A0A1Y6CLF2"/>
<dbReference type="PANTHER" id="PTHR20854:SF4">
    <property type="entry name" value="INOSITOL-1-MONOPHOSPHATASE-RELATED"/>
    <property type="match status" value="1"/>
</dbReference>
<evidence type="ECO:0000313" key="3">
    <source>
        <dbReference type="Proteomes" id="UP000192907"/>
    </source>
</evidence>
<dbReference type="InterPro" id="IPR000760">
    <property type="entry name" value="Inositol_monophosphatase-like"/>
</dbReference>
<comment type="cofactor">
    <cofactor evidence="1">
        <name>Mg(2+)</name>
        <dbReference type="ChEBI" id="CHEBI:18420"/>
    </cofactor>
</comment>
<feature type="binding site" evidence="1">
    <location>
        <position position="63"/>
    </location>
    <ligand>
        <name>Mg(2+)</name>
        <dbReference type="ChEBI" id="CHEBI:18420"/>
        <label>1</label>
        <note>catalytic</note>
    </ligand>
</feature>
<dbReference type="SUPFAM" id="SSF56655">
    <property type="entry name" value="Carbohydrate phosphatase"/>
    <property type="match status" value="1"/>
</dbReference>
<keyword evidence="1" id="KW-0460">Magnesium</keyword>
<protein>
    <submittedName>
        <fullName evidence="2">Myo-inositol-1(Or 4)-monophosphatase</fullName>
    </submittedName>
</protein>
<accession>A0A1Y6CLF2</accession>
<dbReference type="EMBL" id="FWZT01000029">
    <property type="protein sequence ID" value="SMF75490.1"/>
    <property type="molecule type" value="Genomic_DNA"/>
</dbReference>
<feature type="binding site" evidence="1">
    <location>
        <position position="81"/>
    </location>
    <ligand>
        <name>Mg(2+)</name>
        <dbReference type="ChEBI" id="CHEBI:18420"/>
        <label>1</label>
        <note>catalytic</note>
    </ligand>
</feature>
<organism evidence="2 3">
    <name type="scientific">Pseudobacteriovorax antillogorgiicola</name>
    <dbReference type="NCBI Taxonomy" id="1513793"/>
    <lineage>
        <taxon>Bacteria</taxon>
        <taxon>Pseudomonadati</taxon>
        <taxon>Bdellovibrionota</taxon>
        <taxon>Oligoflexia</taxon>
        <taxon>Oligoflexales</taxon>
        <taxon>Pseudobacteriovoracaceae</taxon>
        <taxon>Pseudobacteriovorax</taxon>
    </lineage>
</organism>
<keyword evidence="3" id="KW-1185">Reference proteome</keyword>
<dbReference type="STRING" id="1513793.SAMN06296036_12936"/>
<feature type="binding site" evidence="1">
    <location>
        <position position="79"/>
    </location>
    <ligand>
        <name>Mg(2+)</name>
        <dbReference type="ChEBI" id="CHEBI:18420"/>
        <label>1</label>
        <note>catalytic</note>
    </ligand>
</feature>